<organism evidence="9 10">
    <name type="scientific">Microbacterium gawkjiense</name>
    <dbReference type="NCBI Taxonomy" id="3067309"/>
    <lineage>
        <taxon>Bacteria</taxon>
        <taxon>Bacillati</taxon>
        <taxon>Actinomycetota</taxon>
        <taxon>Actinomycetes</taxon>
        <taxon>Micrococcales</taxon>
        <taxon>Microbacteriaceae</taxon>
        <taxon>Microbacterium</taxon>
    </lineage>
</organism>
<dbReference type="Gene3D" id="2.60.120.10">
    <property type="entry name" value="Jelly Rolls"/>
    <property type="match status" value="2"/>
</dbReference>
<evidence type="ECO:0000313" key="9">
    <source>
        <dbReference type="EMBL" id="MDT3318084.1"/>
    </source>
</evidence>
<evidence type="ECO:0000256" key="4">
    <source>
        <dbReference type="ARBA" id="ARBA00011956"/>
    </source>
</evidence>
<evidence type="ECO:0000259" key="8">
    <source>
        <dbReference type="Pfam" id="PF20511"/>
    </source>
</evidence>
<dbReference type="PIRSF" id="PIRSF001480">
    <property type="entry name" value="Mannose-6-phosphate_isomerase"/>
    <property type="match status" value="1"/>
</dbReference>
<dbReference type="PANTHER" id="PTHR10309:SF0">
    <property type="entry name" value="MANNOSE-6-PHOSPHATE ISOMERASE"/>
    <property type="match status" value="1"/>
</dbReference>
<evidence type="ECO:0000256" key="7">
    <source>
        <dbReference type="ARBA" id="ARBA00023235"/>
    </source>
</evidence>
<dbReference type="Gene3D" id="1.10.441.10">
    <property type="entry name" value="Phosphomannose Isomerase, domain 2"/>
    <property type="match status" value="1"/>
</dbReference>
<evidence type="ECO:0000256" key="3">
    <source>
        <dbReference type="ARBA" id="ARBA00010772"/>
    </source>
</evidence>
<keyword evidence="7 9" id="KW-0413">Isomerase</keyword>
<dbReference type="PANTHER" id="PTHR10309">
    <property type="entry name" value="MANNOSE-6-PHOSPHATE ISOMERASE"/>
    <property type="match status" value="1"/>
</dbReference>
<comment type="caution">
    <text evidence="9">The sequence shown here is derived from an EMBL/GenBank/DDBJ whole genome shotgun (WGS) entry which is preliminary data.</text>
</comment>
<accession>A0ABU3GE54</accession>
<evidence type="ECO:0000256" key="1">
    <source>
        <dbReference type="ARBA" id="ARBA00000757"/>
    </source>
</evidence>
<dbReference type="Pfam" id="PF20511">
    <property type="entry name" value="PMI_typeI_cat"/>
    <property type="match status" value="1"/>
</dbReference>
<dbReference type="InterPro" id="IPR016305">
    <property type="entry name" value="Mannose-6-P_Isomerase"/>
</dbReference>
<gene>
    <name evidence="9" type="primary">manA</name>
    <name evidence="9" type="ORF">Q9S71_14745</name>
</gene>
<dbReference type="InterPro" id="IPR011051">
    <property type="entry name" value="RmlC_Cupin_sf"/>
</dbReference>
<evidence type="ECO:0000256" key="2">
    <source>
        <dbReference type="ARBA" id="ARBA00001947"/>
    </source>
</evidence>
<keyword evidence="5" id="KW-0479">Metal-binding</keyword>
<name>A0ABU3GE54_9MICO</name>
<dbReference type="Proteomes" id="UP001251849">
    <property type="component" value="Unassembled WGS sequence"/>
</dbReference>
<reference evidence="9 10" key="1">
    <citation type="submission" date="2023-08" db="EMBL/GenBank/DDBJ databases">
        <title>Microbacterium aquilitoris sp. nov. and Microbacterium gwkjibeachense sp. nov., isolated from beach.</title>
        <authorList>
            <person name="Lee S.D."/>
            <person name="Yang H."/>
            <person name="Kim I."/>
        </authorList>
    </citation>
    <scope>NUCLEOTIDE SEQUENCE [LARGE SCALE GENOMIC DNA]</scope>
    <source>
        <strain evidence="9 10">KSW4-11</strain>
    </source>
</reference>
<comment type="cofactor">
    <cofactor evidence="2">
        <name>Zn(2+)</name>
        <dbReference type="ChEBI" id="CHEBI:29105"/>
    </cofactor>
</comment>
<evidence type="ECO:0000256" key="6">
    <source>
        <dbReference type="ARBA" id="ARBA00022833"/>
    </source>
</evidence>
<keyword evidence="10" id="KW-1185">Reference proteome</keyword>
<dbReference type="InterPro" id="IPR046457">
    <property type="entry name" value="PMI_typeI_cat"/>
</dbReference>
<evidence type="ECO:0000256" key="5">
    <source>
        <dbReference type="ARBA" id="ARBA00022723"/>
    </source>
</evidence>
<dbReference type="RefSeq" id="WP_311863369.1">
    <property type="nucleotide sequence ID" value="NZ_JAUZVV010000003.1"/>
</dbReference>
<dbReference type="CDD" id="cd07011">
    <property type="entry name" value="cupin_PMI_type_I_N"/>
    <property type="match status" value="1"/>
</dbReference>
<dbReference type="NCBIfam" id="TIGR00218">
    <property type="entry name" value="manA"/>
    <property type="match status" value="1"/>
</dbReference>
<comment type="similarity">
    <text evidence="3">Belongs to the mannose-6-phosphate isomerase type 1 family.</text>
</comment>
<dbReference type="EMBL" id="JAUZVV010000003">
    <property type="protein sequence ID" value="MDT3318084.1"/>
    <property type="molecule type" value="Genomic_DNA"/>
</dbReference>
<comment type="catalytic activity">
    <reaction evidence="1">
        <text>D-mannose 6-phosphate = D-fructose 6-phosphate</text>
        <dbReference type="Rhea" id="RHEA:12356"/>
        <dbReference type="ChEBI" id="CHEBI:58735"/>
        <dbReference type="ChEBI" id="CHEBI:61527"/>
        <dbReference type="EC" id="5.3.1.8"/>
    </reaction>
</comment>
<dbReference type="GO" id="GO:0004476">
    <property type="term" value="F:mannose-6-phosphate isomerase activity"/>
    <property type="evidence" value="ECO:0007669"/>
    <property type="project" value="UniProtKB-EC"/>
</dbReference>
<feature type="domain" description="Phosphomannose isomerase type I catalytic" evidence="8">
    <location>
        <begin position="6"/>
        <end position="142"/>
    </location>
</feature>
<evidence type="ECO:0000313" key="10">
    <source>
        <dbReference type="Proteomes" id="UP001251849"/>
    </source>
</evidence>
<dbReference type="InterPro" id="IPR014710">
    <property type="entry name" value="RmlC-like_jellyroll"/>
</dbReference>
<dbReference type="InterPro" id="IPR001250">
    <property type="entry name" value="Man6P_Isoase-1"/>
</dbReference>
<sequence length="384" mass="41073">MTAQLLQIAGDIRDYAWGSSGGISRALGHAPTEAIEAELWLGSHPSSPSRIISTDAGHTDLAAWESDGHGPMPFLLKLLAAASPLSLQAHPTPTQALEGFDRENALGIPLAARERNYKDPFAKPELIVALEDGFEALCGFRPIADTRAAIHELAISARDAAPFREWDELLGNPGGLRDAFEWLLAYGAGPRSIVEEISTMSAAIGRPWLLGRSLSEKYPGDPGVAIALMLNHVTLAAGQALWLPAGNIHAYLRGVGVELMGPSDNVLRGGLTTKHVDQTELQKILDFSDGAPPILIPRHLTEHVRTYRPPVSPTGEHEGFQLYDIIGSVTLPTTSPSIGLVTSGAFSLTVSNRHMHLERGQAAVVTDSTDIHIEGSGRLFLASE</sequence>
<dbReference type="SUPFAM" id="SSF51182">
    <property type="entry name" value="RmlC-like cupins"/>
    <property type="match status" value="1"/>
</dbReference>
<dbReference type="EC" id="5.3.1.8" evidence="4"/>
<proteinExistence type="inferred from homology"/>
<protein>
    <recommendedName>
        <fullName evidence="4">mannose-6-phosphate isomerase</fullName>
        <ecNumber evidence="4">5.3.1.8</ecNumber>
    </recommendedName>
</protein>
<keyword evidence="6" id="KW-0862">Zinc</keyword>
<dbReference type="PRINTS" id="PR00714">
    <property type="entry name" value="MAN6PISMRASE"/>
</dbReference>